<dbReference type="InterPro" id="IPR029058">
    <property type="entry name" value="AB_hydrolase_fold"/>
</dbReference>
<dbReference type="GO" id="GO:0009092">
    <property type="term" value="P:homoserine metabolic process"/>
    <property type="evidence" value="ECO:0007669"/>
    <property type="project" value="TreeGrafter"/>
</dbReference>
<dbReference type="STRING" id="74557.A0A1W0A6D2"/>
<evidence type="ECO:0000313" key="4">
    <source>
        <dbReference type="EMBL" id="OQS05759.1"/>
    </source>
</evidence>
<dbReference type="Pfam" id="PF00561">
    <property type="entry name" value="Abhydrolase_1"/>
    <property type="match status" value="1"/>
</dbReference>
<dbReference type="SUPFAM" id="SSF53474">
    <property type="entry name" value="alpha/beta-Hydrolases"/>
    <property type="match status" value="1"/>
</dbReference>
<dbReference type="Proteomes" id="UP000243217">
    <property type="component" value="Unassembled WGS sequence"/>
</dbReference>
<accession>A0A1W0A6D2</accession>
<sequence>MSHFYPVEMERLQVYFSIPLNEIHIKKLLSTFTFPRGSWYRIVSIEVLIDETSQAIVSANDVACIHLCNRFQKGLRLIIAGQVVIVRAQKYVVLPSSMYKVVKSTKANYINQGPFACMQRVARALGRVRHLHASRARWGAAMEDEYGVMEASKQVFNLPHYTLESGITLENVDVNYKTFGELNAAKDNVMVVCHALTGNAALDSWWSGLLGDGKPFDTSKYLVVCANILGSCYGTTGPTSINPKTNKRYGADFPLTTVRDTIAAVVGGSLGGMQTLEWGFLGQGIVQRLAVIACGARHTAWQIGISEVQRQAIYRDPRYANGHYDPANPPRDGLAIARQMAMLTYRTHAVYDERYGRNTQDDGRFSVQSYLDYQGDKFLTRFDANSYVAVTKSMDTHDVGRNRGGIETALRQLGSIPVSVVGIDSDLLYPPSEQQQLHELIPNSKFLLINSPHGHDGFLLEQDAVGHAVNTLLA</sequence>
<evidence type="ECO:0000313" key="5">
    <source>
        <dbReference type="Proteomes" id="UP000243217"/>
    </source>
</evidence>
<gene>
    <name evidence="4" type="ORF">THRCLA_20534</name>
</gene>
<dbReference type="PANTHER" id="PTHR32268:SF11">
    <property type="entry name" value="HOMOSERINE O-ACETYLTRANSFERASE"/>
    <property type="match status" value="1"/>
</dbReference>
<keyword evidence="2 4" id="KW-0808">Transferase</keyword>
<reference evidence="4 5" key="1">
    <citation type="journal article" date="2014" name="Genome Biol. Evol.">
        <title>The secreted proteins of Achlya hypogyna and Thraustotheca clavata identify the ancestral oomycete secretome and reveal gene acquisitions by horizontal gene transfer.</title>
        <authorList>
            <person name="Misner I."/>
            <person name="Blouin N."/>
            <person name="Leonard G."/>
            <person name="Richards T.A."/>
            <person name="Lane C.E."/>
        </authorList>
    </citation>
    <scope>NUCLEOTIDE SEQUENCE [LARGE SCALE GENOMIC DNA]</scope>
    <source>
        <strain evidence="4 5">ATCC 34112</strain>
    </source>
</reference>
<dbReference type="NCBIfam" id="NF001209">
    <property type="entry name" value="PRK00175.1"/>
    <property type="match status" value="1"/>
</dbReference>
<dbReference type="NCBIfam" id="TIGR01392">
    <property type="entry name" value="homoserO_Ac_trn"/>
    <property type="match status" value="1"/>
</dbReference>
<dbReference type="HAMAP" id="MF_00296">
    <property type="entry name" value="MetX_acyltransf"/>
    <property type="match status" value="1"/>
</dbReference>
<dbReference type="PANTHER" id="PTHR32268">
    <property type="entry name" value="HOMOSERINE O-ACETYLTRANSFERASE"/>
    <property type="match status" value="1"/>
</dbReference>
<comment type="similarity">
    <text evidence="1">Belongs to the AB hydrolase superfamily. MetX family.</text>
</comment>
<evidence type="ECO:0000256" key="1">
    <source>
        <dbReference type="ARBA" id="ARBA00006886"/>
    </source>
</evidence>
<dbReference type="GO" id="GO:0004414">
    <property type="term" value="F:homoserine O-acetyltransferase activity"/>
    <property type="evidence" value="ECO:0007669"/>
    <property type="project" value="TreeGrafter"/>
</dbReference>
<organism evidence="4 5">
    <name type="scientific">Thraustotheca clavata</name>
    <dbReference type="NCBI Taxonomy" id="74557"/>
    <lineage>
        <taxon>Eukaryota</taxon>
        <taxon>Sar</taxon>
        <taxon>Stramenopiles</taxon>
        <taxon>Oomycota</taxon>
        <taxon>Saprolegniomycetes</taxon>
        <taxon>Saprolegniales</taxon>
        <taxon>Achlyaceae</taxon>
        <taxon>Thraustotheca</taxon>
    </lineage>
</organism>
<keyword evidence="5" id="KW-1185">Reference proteome</keyword>
<dbReference type="EMBL" id="JNBS01000419">
    <property type="protein sequence ID" value="OQS05759.1"/>
    <property type="molecule type" value="Genomic_DNA"/>
</dbReference>
<dbReference type="InterPro" id="IPR000073">
    <property type="entry name" value="AB_hydrolase_1"/>
</dbReference>
<dbReference type="GO" id="GO:0009086">
    <property type="term" value="P:methionine biosynthetic process"/>
    <property type="evidence" value="ECO:0007669"/>
    <property type="project" value="TreeGrafter"/>
</dbReference>
<protein>
    <submittedName>
        <fullName evidence="4">Homoserine O-acetyltransferase</fullName>
    </submittedName>
</protein>
<dbReference type="Gene3D" id="3.40.50.1820">
    <property type="entry name" value="alpha/beta hydrolase"/>
    <property type="match status" value="1"/>
</dbReference>
<dbReference type="InterPro" id="IPR008220">
    <property type="entry name" value="HAT_MetX-like"/>
</dbReference>
<feature type="domain" description="AB hydrolase-1" evidence="3">
    <location>
        <begin position="188"/>
        <end position="460"/>
    </location>
</feature>
<dbReference type="OrthoDB" id="191364at2759"/>
<comment type="caution">
    <text evidence="4">The sequence shown here is derived from an EMBL/GenBank/DDBJ whole genome shotgun (WGS) entry which is preliminary data.</text>
</comment>
<evidence type="ECO:0000259" key="3">
    <source>
        <dbReference type="Pfam" id="PF00561"/>
    </source>
</evidence>
<dbReference type="AlphaFoldDB" id="A0A1W0A6D2"/>
<evidence type="ECO:0000256" key="2">
    <source>
        <dbReference type="ARBA" id="ARBA00022679"/>
    </source>
</evidence>
<name>A0A1W0A6D2_9STRA</name>
<proteinExistence type="inferred from homology"/>